<gene>
    <name evidence="1" type="ORF">SAMN06265360_10630</name>
</gene>
<keyword evidence="2" id="KW-1185">Reference proteome</keyword>
<keyword evidence="1" id="KW-0167">Capsid protein</keyword>
<dbReference type="Proteomes" id="UP000198348">
    <property type="component" value="Unassembled WGS sequence"/>
</dbReference>
<evidence type="ECO:0000313" key="1">
    <source>
        <dbReference type="EMBL" id="SNR44198.1"/>
    </source>
</evidence>
<sequence length="305" mass="33234">MANTILTPDEIADAAIATLYENAVMAGLVSRDYDDDFANRVGDTITIREPATFVANDFDRSSPGITIQDATEGSQTVTLDKFKDVSFAVTAEELTLEIRDFAEQLLTPAMEALWQQIDVDLLALRGDVVNAVGNSTDDSNSKYSWDDGRVLIDAGRVLNKAKVPVSNRRAVVGPIATAGWLGTNLFHEADKRGDTVGLTEAELGRKFGHDNYMDQHVDDLNGTVAADEEVGVAFHRDAFTLVTRQLSLPRGAQNAAVRNYKGFGLRVVYDYDTDKKQDVVSIDCLYGTKTLDPDRAVLIKPADAA</sequence>
<dbReference type="AlphaFoldDB" id="A0A238WCJ3"/>
<keyword evidence="1" id="KW-0946">Virion</keyword>
<protein>
    <submittedName>
        <fullName evidence="1">P22 coat protein - gene protein 5</fullName>
    </submittedName>
</protein>
<dbReference type="OrthoDB" id="3987726at2"/>
<proteinExistence type="predicted"/>
<reference evidence="1 2" key="1">
    <citation type="submission" date="2017-06" db="EMBL/GenBank/DDBJ databases">
        <authorList>
            <person name="Kim H.J."/>
            <person name="Triplett B.A."/>
        </authorList>
    </citation>
    <scope>NUCLEOTIDE SEQUENCE [LARGE SCALE GENOMIC DNA]</scope>
    <source>
        <strain evidence="1 2">DSM 45207</strain>
    </source>
</reference>
<evidence type="ECO:0000313" key="2">
    <source>
        <dbReference type="Proteomes" id="UP000198348"/>
    </source>
</evidence>
<accession>A0A238WCJ3</accession>
<dbReference type="RefSeq" id="WP_089300632.1">
    <property type="nucleotide sequence ID" value="NZ_FZNW01000006.1"/>
</dbReference>
<dbReference type="EMBL" id="FZNW01000006">
    <property type="protein sequence ID" value="SNR44198.1"/>
    <property type="molecule type" value="Genomic_DNA"/>
</dbReference>
<organism evidence="1 2">
    <name type="scientific">Haloechinothrix alba</name>
    <dbReference type="NCBI Taxonomy" id="664784"/>
    <lineage>
        <taxon>Bacteria</taxon>
        <taxon>Bacillati</taxon>
        <taxon>Actinomycetota</taxon>
        <taxon>Actinomycetes</taxon>
        <taxon>Pseudonocardiales</taxon>
        <taxon>Pseudonocardiaceae</taxon>
        <taxon>Haloechinothrix</taxon>
    </lineage>
</organism>
<name>A0A238WCJ3_9PSEU</name>